<dbReference type="Proteomes" id="UP001283361">
    <property type="component" value="Unassembled WGS sequence"/>
</dbReference>
<evidence type="ECO:0000313" key="1">
    <source>
        <dbReference type="EMBL" id="KAK3794292.1"/>
    </source>
</evidence>
<evidence type="ECO:0000313" key="2">
    <source>
        <dbReference type="Proteomes" id="UP001283361"/>
    </source>
</evidence>
<gene>
    <name evidence="1" type="ORF">RRG08_060962</name>
</gene>
<reference evidence="1" key="1">
    <citation type="journal article" date="2023" name="G3 (Bethesda)">
        <title>A reference genome for the long-term kleptoplast-retaining sea slug Elysia crispata morphotype clarki.</title>
        <authorList>
            <person name="Eastman K.E."/>
            <person name="Pendleton A.L."/>
            <person name="Shaikh M.A."/>
            <person name="Suttiyut T."/>
            <person name="Ogas R."/>
            <person name="Tomko P."/>
            <person name="Gavelis G."/>
            <person name="Widhalm J.R."/>
            <person name="Wisecaver J.H."/>
        </authorList>
    </citation>
    <scope>NUCLEOTIDE SEQUENCE</scope>
    <source>
        <strain evidence="1">ECLA1</strain>
    </source>
</reference>
<comment type="caution">
    <text evidence="1">The sequence shown here is derived from an EMBL/GenBank/DDBJ whole genome shotgun (WGS) entry which is preliminary data.</text>
</comment>
<keyword evidence="2" id="KW-1185">Reference proteome</keyword>
<accession>A0AAE1AWT0</accession>
<dbReference type="AlphaFoldDB" id="A0AAE1AWT0"/>
<organism evidence="1 2">
    <name type="scientific">Elysia crispata</name>
    <name type="common">lettuce slug</name>
    <dbReference type="NCBI Taxonomy" id="231223"/>
    <lineage>
        <taxon>Eukaryota</taxon>
        <taxon>Metazoa</taxon>
        <taxon>Spiralia</taxon>
        <taxon>Lophotrochozoa</taxon>
        <taxon>Mollusca</taxon>
        <taxon>Gastropoda</taxon>
        <taxon>Heterobranchia</taxon>
        <taxon>Euthyneura</taxon>
        <taxon>Panpulmonata</taxon>
        <taxon>Sacoglossa</taxon>
        <taxon>Placobranchoidea</taxon>
        <taxon>Plakobranchidae</taxon>
        <taxon>Elysia</taxon>
    </lineage>
</organism>
<protein>
    <submittedName>
        <fullName evidence="1">Uncharacterized protein</fullName>
    </submittedName>
</protein>
<name>A0AAE1AWT0_9GAST</name>
<proteinExistence type="predicted"/>
<sequence>MIERCRVDPRCLQDVKLRSKCGPLQENARNRQARSKLVLCGPAITATISHFFPPTKTNKKCPIKVTIYHRKQHNARPLSGALAS</sequence>
<dbReference type="EMBL" id="JAWDGP010001129">
    <property type="protein sequence ID" value="KAK3794292.1"/>
    <property type="molecule type" value="Genomic_DNA"/>
</dbReference>